<organism evidence="1">
    <name type="scientific">Siphoviridae sp. ctedO8</name>
    <dbReference type="NCBI Taxonomy" id="2827907"/>
    <lineage>
        <taxon>Viruses</taxon>
        <taxon>Duplodnaviria</taxon>
        <taxon>Heunggongvirae</taxon>
        <taxon>Uroviricota</taxon>
        <taxon>Caudoviricetes</taxon>
    </lineage>
</organism>
<sequence>MSLAESCSSNSFFLALISSKRDFGIQPFSSSLKTRSIAADYSSVSPRSLNWFLSIIKPHLSSSFVTQFCLVC</sequence>
<name>A0A8S5T3U7_9CAUD</name>
<proteinExistence type="predicted"/>
<evidence type="ECO:0000313" key="1">
    <source>
        <dbReference type="EMBL" id="DAF57691.1"/>
    </source>
</evidence>
<reference evidence="1" key="1">
    <citation type="journal article" date="2021" name="Proc. Natl. Acad. Sci. U.S.A.">
        <title>A Catalog of Tens of Thousands of Viruses from Human Metagenomes Reveals Hidden Associations with Chronic Diseases.</title>
        <authorList>
            <person name="Tisza M.J."/>
            <person name="Buck C.B."/>
        </authorList>
    </citation>
    <scope>NUCLEOTIDE SEQUENCE</scope>
    <source>
        <strain evidence="1">CtedO8</strain>
    </source>
</reference>
<protein>
    <submittedName>
        <fullName evidence="1">Uncharacterized protein</fullName>
    </submittedName>
</protein>
<dbReference type="EMBL" id="BK032737">
    <property type="protein sequence ID" value="DAF57691.1"/>
    <property type="molecule type" value="Genomic_DNA"/>
</dbReference>
<accession>A0A8S5T3U7</accession>